<gene>
    <name evidence="10" type="ORF">GTZ99_04840</name>
</gene>
<feature type="domain" description="Alpha-carbonic anhydrase" evidence="9">
    <location>
        <begin position="76"/>
        <end position="353"/>
    </location>
</feature>
<feature type="region of interest" description="Disordered" evidence="7">
    <location>
        <begin position="33"/>
        <end position="105"/>
    </location>
</feature>
<evidence type="ECO:0000313" key="10">
    <source>
        <dbReference type="EMBL" id="NBC35880.1"/>
    </source>
</evidence>
<evidence type="ECO:0000256" key="7">
    <source>
        <dbReference type="SAM" id="MobiDB-lite"/>
    </source>
</evidence>
<dbReference type="Proteomes" id="UP000753724">
    <property type="component" value="Unassembled WGS sequence"/>
</dbReference>
<reference evidence="11" key="1">
    <citation type="submission" date="2020-01" db="EMBL/GenBank/DDBJ databases">
        <title>Sphingomonas sp. strain CSW-10.</title>
        <authorList>
            <person name="Chen W.-M."/>
        </authorList>
    </citation>
    <scope>NUCLEOTIDE SEQUENCE [LARGE SCALE GENOMIC DNA]</scope>
    <source>
        <strain evidence="11">FSY-8</strain>
    </source>
</reference>
<dbReference type="InterPro" id="IPR036398">
    <property type="entry name" value="CA_dom_sf"/>
</dbReference>
<keyword evidence="3" id="KW-0479">Metal-binding</keyword>
<evidence type="ECO:0000256" key="6">
    <source>
        <dbReference type="ARBA" id="ARBA00048348"/>
    </source>
</evidence>
<evidence type="ECO:0000313" key="11">
    <source>
        <dbReference type="Proteomes" id="UP000753724"/>
    </source>
</evidence>
<evidence type="ECO:0000259" key="9">
    <source>
        <dbReference type="PROSITE" id="PS51144"/>
    </source>
</evidence>
<name>A0ABW9XBK7_9SPHN</name>
<sequence>MKRQVVLVSAGLVLAVAAPLLAQGRGASAAAFRPGFQPPSAAPQSIGRPVRPRPHPTIKAMPVEHNADHAAPPAAHGAEHGGPQSGPHGGGHAAPEGGEHPVSPALRQSPIDIATHQMASAIYPVPIIANWAPSTTLSVVNTHDPASGIDAEWATLKANVPPGSSSIQVGGVRYNLLQFHFHTPSEHSIDGDLAPMEVHFVFLREGAKPCDRAASSAQTDPLLVIGALIRPGAPHPELAKILNRADLPRSTQGGAISVPGFAPGRVLGPLAPSWRYAGSLTAPASFGATCDEPEGDIAAQLESGDFPKNVRWVVLQQPITASSDQIARFRALFPHGNARGVLPLRGRTVVAHP</sequence>
<accession>A0ABW9XBK7</accession>
<proteinExistence type="inferred from homology"/>
<evidence type="ECO:0000256" key="2">
    <source>
        <dbReference type="ARBA" id="ARBA00012925"/>
    </source>
</evidence>
<feature type="compositionally biased region" description="Gly residues" evidence="7">
    <location>
        <begin position="83"/>
        <end position="92"/>
    </location>
</feature>
<feature type="chain" id="PRO_5045578308" description="carbonic anhydrase" evidence="8">
    <location>
        <begin position="23"/>
        <end position="353"/>
    </location>
</feature>
<keyword evidence="4" id="KW-0862">Zinc</keyword>
<feature type="signal peptide" evidence="8">
    <location>
        <begin position="1"/>
        <end position="22"/>
    </location>
</feature>
<dbReference type="RefSeq" id="WP_161717172.1">
    <property type="nucleotide sequence ID" value="NZ_JAAAPO010000002.1"/>
</dbReference>
<dbReference type="PANTHER" id="PTHR18952:SF265">
    <property type="entry name" value="CARBONIC ANHYDRASE"/>
    <property type="match status" value="1"/>
</dbReference>
<comment type="caution">
    <text evidence="10">The sequence shown here is derived from an EMBL/GenBank/DDBJ whole genome shotgun (WGS) entry which is preliminary data.</text>
</comment>
<keyword evidence="8" id="KW-0732">Signal</keyword>
<dbReference type="EMBL" id="JAAAPO010000002">
    <property type="protein sequence ID" value="NBC35880.1"/>
    <property type="molecule type" value="Genomic_DNA"/>
</dbReference>
<organism evidence="10 11">
    <name type="scientific">Novosphingobium ovatum</name>
    <dbReference type="NCBI Taxonomy" id="1908523"/>
    <lineage>
        <taxon>Bacteria</taxon>
        <taxon>Pseudomonadati</taxon>
        <taxon>Pseudomonadota</taxon>
        <taxon>Alphaproteobacteria</taxon>
        <taxon>Sphingomonadales</taxon>
        <taxon>Sphingomonadaceae</taxon>
        <taxon>Novosphingobium</taxon>
    </lineage>
</organism>
<dbReference type="Gene3D" id="3.10.200.10">
    <property type="entry name" value="Alpha carbonic anhydrase"/>
    <property type="match status" value="1"/>
</dbReference>
<dbReference type="InterPro" id="IPR023561">
    <property type="entry name" value="Carbonic_anhydrase_a-class"/>
</dbReference>
<dbReference type="SUPFAM" id="SSF51069">
    <property type="entry name" value="Carbonic anhydrase"/>
    <property type="match status" value="1"/>
</dbReference>
<evidence type="ECO:0000256" key="3">
    <source>
        <dbReference type="ARBA" id="ARBA00022723"/>
    </source>
</evidence>
<dbReference type="InterPro" id="IPR001148">
    <property type="entry name" value="CA_dom"/>
</dbReference>
<dbReference type="InterPro" id="IPR041891">
    <property type="entry name" value="Alpha_CA_prokaryot-like"/>
</dbReference>
<dbReference type="Pfam" id="PF00194">
    <property type="entry name" value="Carb_anhydrase"/>
    <property type="match status" value="1"/>
</dbReference>
<evidence type="ECO:0000256" key="5">
    <source>
        <dbReference type="ARBA" id="ARBA00023239"/>
    </source>
</evidence>
<evidence type="ECO:0000256" key="4">
    <source>
        <dbReference type="ARBA" id="ARBA00022833"/>
    </source>
</evidence>
<evidence type="ECO:0000256" key="8">
    <source>
        <dbReference type="SAM" id="SignalP"/>
    </source>
</evidence>
<dbReference type="PANTHER" id="PTHR18952">
    <property type="entry name" value="CARBONIC ANHYDRASE"/>
    <property type="match status" value="1"/>
</dbReference>
<dbReference type="SMART" id="SM01057">
    <property type="entry name" value="Carb_anhydrase"/>
    <property type="match status" value="1"/>
</dbReference>
<dbReference type="EC" id="4.2.1.1" evidence="2"/>
<feature type="compositionally biased region" description="Low complexity" evidence="7">
    <location>
        <begin position="69"/>
        <end position="82"/>
    </location>
</feature>
<keyword evidence="11" id="KW-1185">Reference proteome</keyword>
<keyword evidence="5" id="KW-0456">Lyase</keyword>
<protein>
    <recommendedName>
        <fullName evidence="2">carbonic anhydrase</fullName>
        <ecNumber evidence="2">4.2.1.1</ecNumber>
    </recommendedName>
</protein>
<dbReference type="PROSITE" id="PS51144">
    <property type="entry name" value="ALPHA_CA_2"/>
    <property type="match status" value="1"/>
</dbReference>
<evidence type="ECO:0000256" key="1">
    <source>
        <dbReference type="ARBA" id="ARBA00010718"/>
    </source>
</evidence>
<dbReference type="CDD" id="cd03124">
    <property type="entry name" value="alpha_CA_prokaryotic_like"/>
    <property type="match status" value="1"/>
</dbReference>
<comment type="catalytic activity">
    <reaction evidence="6">
        <text>hydrogencarbonate + H(+) = CO2 + H2O</text>
        <dbReference type="Rhea" id="RHEA:10748"/>
        <dbReference type="ChEBI" id="CHEBI:15377"/>
        <dbReference type="ChEBI" id="CHEBI:15378"/>
        <dbReference type="ChEBI" id="CHEBI:16526"/>
        <dbReference type="ChEBI" id="CHEBI:17544"/>
        <dbReference type="EC" id="4.2.1.1"/>
    </reaction>
</comment>
<comment type="similarity">
    <text evidence="1">Belongs to the alpha-carbonic anhydrase family.</text>
</comment>